<sequence>MDGIEAGIADVDHMLKDLEQVGVHYQCAYDNFARVLAAGHEHNALVDAATDALVGAVLGITLGATVALSLSRVFTLAPNAGFALQAAAEVRNGLVATVMQTSLEAAGEAAVKASQAPGQDQPPEVGRARHERQHPTMQRVATYQQAADLYRRLATLAARAQRTMDVAALVSNLRADSRELAVTGTVARTGVEELEREVRDLDALIGRHEEVARSVQELTRSVASARADAAVALAEIDERRLERDIWIVWMGSLTPEQAEVLDSTPVEDRLHDMGIMARRGYGGAQSSWQSTIGWSVGVYHSDAESREGVRLAREAATSLQMTGRAGTYRRRGRGGVFVDSDGREWPARHRRSDTGLDDTPVVVVKASPGGFLEVDAPDAAADDRLTNFRGRQLLNEVVDLTRVVERVNANGLITYLAIGSTPRFPGDTWMVRLVSMEGRAGRPVRQGRVIAIERAGTFMPAGSVPVLRCVPL</sequence>
<evidence type="ECO:0000313" key="2">
    <source>
        <dbReference type="EMBL" id="MDP5181577.1"/>
    </source>
</evidence>
<dbReference type="EMBL" id="JASNFN010000002">
    <property type="protein sequence ID" value="MDP5181577.1"/>
    <property type="molecule type" value="Genomic_DNA"/>
</dbReference>
<dbReference type="RefSeq" id="WP_305998296.1">
    <property type="nucleotide sequence ID" value="NZ_JASNFN010000002.1"/>
</dbReference>
<evidence type="ECO:0000256" key="1">
    <source>
        <dbReference type="SAM" id="MobiDB-lite"/>
    </source>
</evidence>
<accession>A0ABT9I7P3</accession>
<keyword evidence="3" id="KW-1185">Reference proteome</keyword>
<evidence type="ECO:0008006" key="4">
    <source>
        <dbReference type="Google" id="ProtNLM"/>
    </source>
</evidence>
<comment type="caution">
    <text evidence="2">The sequence shown here is derived from an EMBL/GenBank/DDBJ whole genome shotgun (WGS) entry which is preliminary data.</text>
</comment>
<reference evidence="3" key="1">
    <citation type="submission" date="2023-05" db="EMBL/GenBank/DDBJ databases">
        <title>Draft genome of Pseudofrankia sp. BMG5.37.</title>
        <authorList>
            <person name="Gtari M."/>
            <person name="Ghodhbane F."/>
            <person name="Sbissi I."/>
        </authorList>
    </citation>
    <scope>NUCLEOTIDE SEQUENCE [LARGE SCALE GENOMIC DNA]</scope>
    <source>
        <strain evidence="3">BMG 814</strain>
    </source>
</reference>
<organism evidence="2 3">
    <name type="scientific">Blastococcus carthaginiensis</name>
    <dbReference type="NCBI Taxonomy" id="3050034"/>
    <lineage>
        <taxon>Bacteria</taxon>
        <taxon>Bacillati</taxon>
        <taxon>Actinomycetota</taxon>
        <taxon>Actinomycetes</taxon>
        <taxon>Geodermatophilales</taxon>
        <taxon>Geodermatophilaceae</taxon>
        <taxon>Blastococcus</taxon>
    </lineage>
</organism>
<proteinExistence type="predicted"/>
<dbReference type="Proteomes" id="UP001233673">
    <property type="component" value="Unassembled WGS sequence"/>
</dbReference>
<name>A0ABT9I7P3_9ACTN</name>
<evidence type="ECO:0000313" key="3">
    <source>
        <dbReference type="Proteomes" id="UP001233673"/>
    </source>
</evidence>
<protein>
    <recommendedName>
        <fullName evidence="4">LXG domain of WXG superfamily protein</fullName>
    </recommendedName>
</protein>
<feature type="region of interest" description="Disordered" evidence="1">
    <location>
        <begin position="113"/>
        <end position="136"/>
    </location>
</feature>
<gene>
    <name evidence="2" type="ORF">QOZ88_02920</name>
</gene>